<dbReference type="SUPFAM" id="SSF48208">
    <property type="entry name" value="Six-hairpin glycosidases"/>
    <property type="match status" value="1"/>
</dbReference>
<feature type="domain" description="Alpha-L-rhamnosidase six-hairpin glycosidase" evidence="8">
    <location>
        <begin position="475"/>
        <end position="809"/>
    </location>
</feature>
<feature type="region of interest" description="Disordered" evidence="4">
    <location>
        <begin position="910"/>
        <end position="935"/>
    </location>
</feature>
<dbReference type="PIRSF" id="PIRSF010631">
    <property type="entry name" value="A-rhamnsds"/>
    <property type="match status" value="1"/>
</dbReference>
<dbReference type="OrthoDB" id="9766741at2"/>
<sequence>MKRILPYALLLLGLTAADAFATAPAGEVPEAGPRETSRRPERRDTPRLERLTCEGLTDPPAIGVAAPRLGWQLRSGRQGDAQRSYRIEVASDSLLLAAGKADLWDSGEVRSPRSVAVPYGGRPLGARTQCWWRVTVRTEKGGRRVVSPIARFGVGLTDPAAVAGRFIGLEGSGATAVLLRRRFDLPETGDAALLHVNSLGYHEVWINGRKAGDACLAPALSQLDKRSLWVTYDAAPYLREGVNEVVIWLGQGWYKRGTFGRWQPDEPYTEPLVRAQIDTRTDGTWQTVCRTDLSWRAALSGYRDTGSWNALDFGGEEVDARRNPRSMAPDDLAALDWRPVIARDKPGHRATPQTVQPDRVQERLLPHELRETAPGVWRLDFGRVVTGWLEADFEELLPGARVEIAYSDATEPDGSLADQRQRDTYIACGDRNGERFTNKFNHHAFRYAEVRGLARTPRREDFRALAIRTDYRPEAEFASSDADLNAIHDMIARTLACLAYNGYMVDCPHLERAGYGGDGNSSTEILQTLYGVAPLYANWVQAWDDAMRPGGSLPHVAPNAGAGGGGPYWCGFLVMAPWQTWLNYGDPSLVERHYPAMREWIGYVERHMRDGLLTRWPDTPYRDWFLGDWLAPRGVDTGNEASVSLVNNCFVSDCYARMAQMARLTGRPDEADGFEARREALNRTIHARFYDPATQTYATGSQLDMVYPMLVGATPDSLRGAVRERLFRLTREAMRDHIGGGLVGVPLITRWAIEERCPEFIYRMLKQRDYPGYLHMIDHGATTTWEYWSGERSRVHNCYNGIGTWFYQALGGLRTDPAHPGYEHVRIDPQIPAGVTWCRIAKETPYGRIEVGWRLDEGTLRIDVVLPPGVTAAAAVPDGTRALRHNGRRGDPAQPQLELESGRHRLTFALDAAPGTETPSADGPKIRPAHRKTNP</sequence>
<dbReference type="GO" id="GO:0005975">
    <property type="term" value="P:carbohydrate metabolic process"/>
    <property type="evidence" value="ECO:0007669"/>
    <property type="project" value="InterPro"/>
</dbReference>
<evidence type="ECO:0000256" key="2">
    <source>
        <dbReference type="ARBA" id="ARBA00012652"/>
    </source>
</evidence>
<evidence type="ECO:0000256" key="3">
    <source>
        <dbReference type="ARBA" id="ARBA00022801"/>
    </source>
</evidence>
<dbReference type="Gene3D" id="2.60.120.260">
    <property type="entry name" value="Galactose-binding domain-like"/>
    <property type="match status" value="2"/>
</dbReference>
<dbReference type="InterPro" id="IPR016007">
    <property type="entry name" value="Alpha_rhamnosid"/>
</dbReference>
<feature type="compositionally biased region" description="Basic and acidic residues" evidence="4">
    <location>
        <begin position="32"/>
        <end position="47"/>
    </location>
</feature>
<dbReference type="PANTHER" id="PTHR33307:SF6">
    <property type="entry name" value="ALPHA-RHAMNOSIDASE (EUROFUNG)-RELATED"/>
    <property type="match status" value="1"/>
</dbReference>
<comment type="catalytic activity">
    <reaction evidence="1">
        <text>Hydrolysis of terminal non-reducing alpha-L-rhamnose residues in alpha-L-rhamnosides.</text>
        <dbReference type="EC" id="3.2.1.40"/>
    </reaction>
</comment>
<evidence type="ECO:0000259" key="7">
    <source>
        <dbReference type="Pfam" id="PF08531"/>
    </source>
</evidence>
<dbReference type="KEGG" id="ada:A5CPEGH6_13820"/>
<dbReference type="Pfam" id="PF05592">
    <property type="entry name" value="Bac_rhamnosid"/>
    <property type="match status" value="1"/>
</dbReference>
<dbReference type="Gene3D" id="2.60.420.10">
    <property type="entry name" value="Maltose phosphorylase, domain 3"/>
    <property type="match status" value="1"/>
</dbReference>
<dbReference type="InterPro" id="IPR035398">
    <property type="entry name" value="Bac_rhamnosid_C"/>
</dbReference>
<dbReference type="InterPro" id="IPR013737">
    <property type="entry name" value="Bac_rhamnosid_N"/>
</dbReference>
<evidence type="ECO:0000259" key="9">
    <source>
        <dbReference type="Pfam" id="PF17390"/>
    </source>
</evidence>
<dbReference type="InterPro" id="IPR008902">
    <property type="entry name" value="Rhamnosid_concanavalin"/>
</dbReference>
<dbReference type="InterPro" id="IPR008928">
    <property type="entry name" value="6-hairpin_glycosidase_sf"/>
</dbReference>
<dbReference type="InterPro" id="IPR035396">
    <property type="entry name" value="Bac_rhamnosid6H"/>
</dbReference>
<dbReference type="SUPFAM" id="SSF49785">
    <property type="entry name" value="Galactose-binding domain-like"/>
    <property type="match status" value="1"/>
</dbReference>
<evidence type="ECO:0000256" key="1">
    <source>
        <dbReference type="ARBA" id="ARBA00001445"/>
    </source>
</evidence>
<dbReference type="EMBL" id="AP019736">
    <property type="protein sequence ID" value="BBL06744.1"/>
    <property type="molecule type" value="Genomic_DNA"/>
</dbReference>
<name>A0A4Y1X204_9BACT</name>
<keyword evidence="11" id="KW-1185">Reference proteome</keyword>
<evidence type="ECO:0000313" key="10">
    <source>
        <dbReference type="EMBL" id="BBL06744.1"/>
    </source>
</evidence>
<feature type="domain" description="Alpha-L-rhamnosidase concanavalin-like" evidence="6">
    <location>
        <begin position="371"/>
        <end position="467"/>
    </location>
</feature>
<proteinExistence type="predicted"/>
<reference evidence="11" key="1">
    <citation type="submission" date="2019-06" db="EMBL/GenBank/DDBJ databases">
        <title>Alistipes onderdonkii subsp. vulgaris subsp. nov., Alistipes dispar sp. nov. and Alistipes communis sp. nov., isolated from human faeces, and creation of Alistipes onderdonkii subsp. onderdonkii subsp. nov.</title>
        <authorList>
            <person name="Sakamoto M."/>
            <person name="Ikeyama N."/>
            <person name="Ogata Y."/>
            <person name="Suda W."/>
            <person name="Iino T."/>
            <person name="Hattori M."/>
            <person name="Ohkuma M."/>
        </authorList>
    </citation>
    <scope>NUCLEOTIDE SEQUENCE [LARGE SCALE GENOMIC DNA]</scope>
    <source>
        <strain evidence="11">5CPEGH6</strain>
    </source>
</reference>
<dbReference type="AlphaFoldDB" id="A0A4Y1X204"/>
<dbReference type="InterPro" id="IPR012341">
    <property type="entry name" value="6hp_glycosidase-like_sf"/>
</dbReference>
<evidence type="ECO:0000313" key="11">
    <source>
        <dbReference type="Proteomes" id="UP000319374"/>
    </source>
</evidence>
<dbReference type="Pfam" id="PF25788">
    <property type="entry name" value="Ig_Rha78A_N"/>
    <property type="match status" value="1"/>
</dbReference>
<feature type="signal peptide" evidence="5">
    <location>
        <begin position="1"/>
        <end position="21"/>
    </location>
</feature>
<gene>
    <name evidence="10" type="ORF">A5CPEGH6_13820</name>
</gene>
<dbReference type="GeneID" id="98673359"/>
<dbReference type="Proteomes" id="UP000319374">
    <property type="component" value="Chromosome"/>
</dbReference>
<evidence type="ECO:0000256" key="5">
    <source>
        <dbReference type="SAM" id="SignalP"/>
    </source>
</evidence>
<dbReference type="Pfam" id="PF17389">
    <property type="entry name" value="Bac_rhamnosid6H"/>
    <property type="match status" value="1"/>
</dbReference>
<keyword evidence="3" id="KW-0378">Hydrolase</keyword>
<dbReference type="PANTHER" id="PTHR33307">
    <property type="entry name" value="ALPHA-RHAMNOSIDASE (EUROFUNG)"/>
    <property type="match status" value="1"/>
</dbReference>
<evidence type="ECO:0000256" key="4">
    <source>
        <dbReference type="SAM" id="MobiDB-lite"/>
    </source>
</evidence>
<dbReference type="Gene3D" id="1.50.10.10">
    <property type="match status" value="1"/>
</dbReference>
<dbReference type="Pfam" id="PF08531">
    <property type="entry name" value="Bac_rhamnosid_N"/>
    <property type="match status" value="1"/>
</dbReference>
<dbReference type="GO" id="GO:0030596">
    <property type="term" value="F:alpha-L-rhamnosidase activity"/>
    <property type="evidence" value="ECO:0007669"/>
    <property type="project" value="UniProtKB-EC"/>
</dbReference>
<accession>A0A4Y1X204</accession>
<dbReference type="RefSeq" id="WP_141428539.1">
    <property type="nucleotide sequence ID" value="NZ_AP019736.1"/>
</dbReference>
<keyword evidence="5" id="KW-0732">Signal</keyword>
<organism evidence="10 11">
    <name type="scientific">Alistipes dispar</name>
    <dbReference type="NCBI Taxonomy" id="2585119"/>
    <lineage>
        <taxon>Bacteria</taxon>
        <taxon>Pseudomonadati</taxon>
        <taxon>Bacteroidota</taxon>
        <taxon>Bacteroidia</taxon>
        <taxon>Bacteroidales</taxon>
        <taxon>Rikenellaceae</taxon>
        <taxon>Alistipes</taxon>
    </lineage>
</organism>
<dbReference type="EC" id="3.2.1.40" evidence="2"/>
<feature type="region of interest" description="Disordered" evidence="4">
    <location>
        <begin position="25"/>
        <end position="47"/>
    </location>
</feature>
<feature type="domain" description="Alpha-L-rhamnosidase C-terminal" evidence="9">
    <location>
        <begin position="812"/>
        <end position="887"/>
    </location>
</feature>
<evidence type="ECO:0000259" key="6">
    <source>
        <dbReference type="Pfam" id="PF05592"/>
    </source>
</evidence>
<dbReference type="Pfam" id="PF17390">
    <property type="entry name" value="Bac_rhamnosid_C"/>
    <property type="match status" value="1"/>
</dbReference>
<dbReference type="InterPro" id="IPR008979">
    <property type="entry name" value="Galactose-bd-like_sf"/>
</dbReference>
<feature type="chain" id="PRO_5021502947" description="alpha-L-rhamnosidase" evidence="5">
    <location>
        <begin position="22"/>
        <end position="935"/>
    </location>
</feature>
<dbReference type="Gene3D" id="2.60.40.10">
    <property type="entry name" value="Immunoglobulins"/>
    <property type="match status" value="1"/>
</dbReference>
<protein>
    <recommendedName>
        <fullName evidence="2">alpha-L-rhamnosidase</fullName>
        <ecNumber evidence="2">3.2.1.40</ecNumber>
    </recommendedName>
</protein>
<evidence type="ECO:0000259" key="8">
    <source>
        <dbReference type="Pfam" id="PF17389"/>
    </source>
</evidence>
<feature type="domain" description="Bacterial alpha-L-rhamnosidase N-terminal" evidence="7">
    <location>
        <begin position="191"/>
        <end position="361"/>
    </location>
</feature>
<dbReference type="InterPro" id="IPR013783">
    <property type="entry name" value="Ig-like_fold"/>
</dbReference>